<reference evidence="3 4" key="1">
    <citation type="submission" date="2020-08" db="EMBL/GenBank/DDBJ databases">
        <authorList>
            <person name="Liu C."/>
            <person name="Sun Q."/>
        </authorList>
    </citation>
    <scope>NUCLEOTIDE SEQUENCE [LARGE SCALE GENOMIC DNA]</scope>
    <source>
        <strain evidence="3 4">NSJ-29</strain>
    </source>
</reference>
<feature type="transmembrane region" description="Helical" evidence="1">
    <location>
        <begin position="424"/>
        <end position="441"/>
    </location>
</feature>
<dbReference type="InterPro" id="IPR023214">
    <property type="entry name" value="HAD_sf"/>
</dbReference>
<dbReference type="GO" id="GO:0004713">
    <property type="term" value="F:protein tyrosine kinase activity"/>
    <property type="evidence" value="ECO:0007669"/>
    <property type="project" value="TreeGrafter"/>
</dbReference>
<feature type="transmembrane region" description="Helical" evidence="1">
    <location>
        <begin position="325"/>
        <end position="346"/>
    </location>
</feature>
<dbReference type="SUPFAM" id="SSF56784">
    <property type="entry name" value="HAD-like"/>
    <property type="match status" value="1"/>
</dbReference>
<feature type="transmembrane region" description="Helical" evidence="1">
    <location>
        <begin position="280"/>
        <end position="304"/>
    </location>
</feature>
<sequence length="504" mass="55280">MIELILFDLDGTLTDSAPGITRCVQYALNYLGKPRYSPEELNCFLGPPLHEQFMKFAGLTSEEADTAVEQYRERYNGIGIYENEVYEGIPELLGLLKEHGKLLGVASSKPQVYVEEILNHFKLAGYFDAVVGSELDGSRTDKAEVIEEALCRTGYERKRDRVIMVGDRSNDAEGARKCGIACMGAAYGYGGREELEAAGAEYIAETVKDLGILAAEDEAASQEKKDVKKRVRYGQELSWGRKIWDMLYPMVYFLLCMAAVTVAALIVASLVTGVRGLDTVQLVALIPGLPLMINIGFYGITVFSQRKSYLMDQVRFGTYERAWKVGKIILACLLAVCIGHLWSTFIDLSGLEHVFPGYAESAAGAFEGQNPLLLIAATVLLGPVAEEMIFRGMTYRRVKNYLGTGWAVGISSVLFGIYHGNTIQFLYAAVLGILLAVLYEYSQSLLVPVLAHMAANLWAIYSGGCITLLAGMIPQAKILLLAAEGLVAVVCIFVLFLKQTGDNR</sequence>
<dbReference type="EMBL" id="CP060635">
    <property type="protein sequence ID" value="QNM09832.1"/>
    <property type="molecule type" value="Genomic_DNA"/>
</dbReference>
<keyword evidence="3" id="KW-0378">Hydrolase</keyword>
<keyword evidence="1" id="KW-0472">Membrane</keyword>
<feature type="transmembrane region" description="Helical" evidence="1">
    <location>
        <begin position="453"/>
        <end position="472"/>
    </location>
</feature>
<dbReference type="InterPro" id="IPR050155">
    <property type="entry name" value="HAD-like_hydrolase_sf"/>
</dbReference>
<evidence type="ECO:0000256" key="1">
    <source>
        <dbReference type="SAM" id="Phobius"/>
    </source>
</evidence>
<dbReference type="KEGG" id="whj:H9Q79_05980"/>
<dbReference type="Gene3D" id="3.40.50.1000">
    <property type="entry name" value="HAD superfamily/HAD-like"/>
    <property type="match status" value="1"/>
</dbReference>
<feature type="transmembrane region" description="Helical" evidence="1">
    <location>
        <begin position="478"/>
        <end position="497"/>
    </location>
</feature>
<protein>
    <submittedName>
        <fullName evidence="3">HAD hydrolase-like protein</fullName>
    </submittedName>
</protein>
<feature type="transmembrane region" description="Helical" evidence="1">
    <location>
        <begin position="371"/>
        <end position="389"/>
    </location>
</feature>
<dbReference type="PANTHER" id="PTHR43434">
    <property type="entry name" value="PHOSPHOGLYCOLATE PHOSPHATASE"/>
    <property type="match status" value="1"/>
</dbReference>
<dbReference type="InterPro" id="IPR023198">
    <property type="entry name" value="PGP-like_dom2"/>
</dbReference>
<keyword evidence="1" id="KW-0812">Transmembrane</keyword>
<dbReference type="SFLD" id="SFLDG01129">
    <property type="entry name" value="C1.5:_HAD__Beta-PGM__Phosphata"/>
    <property type="match status" value="1"/>
</dbReference>
<dbReference type="Gene3D" id="1.10.150.240">
    <property type="entry name" value="Putative phosphatase, domain 2"/>
    <property type="match status" value="1"/>
</dbReference>
<proteinExistence type="predicted"/>
<dbReference type="Pfam" id="PF13419">
    <property type="entry name" value="HAD_2"/>
    <property type="match status" value="1"/>
</dbReference>
<dbReference type="Pfam" id="PF02517">
    <property type="entry name" value="Rce1-like"/>
    <property type="match status" value="1"/>
</dbReference>
<keyword evidence="4" id="KW-1185">Reference proteome</keyword>
<dbReference type="FunFam" id="3.40.50.1000:FF:000022">
    <property type="entry name" value="Phosphoglycolate phosphatase"/>
    <property type="match status" value="1"/>
</dbReference>
<dbReference type="SFLD" id="SFLDS00003">
    <property type="entry name" value="Haloacid_Dehalogenase"/>
    <property type="match status" value="1"/>
</dbReference>
<organism evidence="3 4">
    <name type="scientific">Wansuia hejianensis</name>
    <dbReference type="NCBI Taxonomy" id="2763667"/>
    <lineage>
        <taxon>Bacteria</taxon>
        <taxon>Bacillati</taxon>
        <taxon>Bacillota</taxon>
        <taxon>Clostridia</taxon>
        <taxon>Lachnospirales</taxon>
        <taxon>Lachnospiraceae</taxon>
        <taxon>Wansuia</taxon>
    </lineage>
</organism>
<keyword evidence="1" id="KW-1133">Transmembrane helix</keyword>
<name>A0A7G9GGA0_9FIRM</name>
<dbReference type="GO" id="GO:0004175">
    <property type="term" value="F:endopeptidase activity"/>
    <property type="evidence" value="ECO:0007669"/>
    <property type="project" value="UniProtKB-ARBA"/>
</dbReference>
<feature type="domain" description="CAAX prenyl protease 2/Lysostaphin resistance protein A-like" evidence="2">
    <location>
        <begin position="369"/>
        <end position="457"/>
    </location>
</feature>
<dbReference type="GO" id="GO:0080120">
    <property type="term" value="P:CAAX-box protein maturation"/>
    <property type="evidence" value="ECO:0007669"/>
    <property type="project" value="UniProtKB-ARBA"/>
</dbReference>
<dbReference type="InterPro" id="IPR041492">
    <property type="entry name" value="HAD_2"/>
</dbReference>
<dbReference type="GO" id="GO:0005829">
    <property type="term" value="C:cytosol"/>
    <property type="evidence" value="ECO:0007669"/>
    <property type="project" value="TreeGrafter"/>
</dbReference>
<dbReference type="InterPro" id="IPR036412">
    <property type="entry name" value="HAD-like_sf"/>
</dbReference>
<dbReference type="AlphaFoldDB" id="A0A7G9GGA0"/>
<dbReference type="Proteomes" id="UP000515860">
    <property type="component" value="Chromosome"/>
</dbReference>
<dbReference type="InterPro" id="IPR003675">
    <property type="entry name" value="Rce1/LyrA-like_dom"/>
</dbReference>
<feature type="transmembrane region" description="Helical" evidence="1">
    <location>
        <begin position="251"/>
        <end position="274"/>
    </location>
</feature>
<evidence type="ECO:0000313" key="3">
    <source>
        <dbReference type="EMBL" id="QNM09832.1"/>
    </source>
</evidence>
<gene>
    <name evidence="3" type="ORF">H9Q79_05980</name>
</gene>
<dbReference type="PANTHER" id="PTHR43434:SF20">
    <property type="entry name" value="5'-NUCLEOTIDASE"/>
    <property type="match status" value="1"/>
</dbReference>
<feature type="transmembrane region" description="Helical" evidence="1">
    <location>
        <begin position="401"/>
        <end position="418"/>
    </location>
</feature>
<dbReference type="RefSeq" id="WP_330596939.1">
    <property type="nucleotide sequence ID" value="NZ_CP060635.1"/>
</dbReference>
<evidence type="ECO:0000259" key="2">
    <source>
        <dbReference type="Pfam" id="PF02517"/>
    </source>
</evidence>
<evidence type="ECO:0000313" key="4">
    <source>
        <dbReference type="Proteomes" id="UP000515860"/>
    </source>
</evidence>
<accession>A0A7G9GGA0</accession>